<feature type="chain" id="PRO_5012030184" evidence="1">
    <location>
        <begin position="20"/>
        <end position="419"/>
    </location>
</feature>
<name>A0A1U9NH21_9BACT</name>
<dbReference type="RefSeq" id="WP_146659004.1">
    <property type="nucleotide sequence ID" value="NZ_CP019791.1"/>
</dbReference>
<keyword evidence="3" id="KW-1185">Reference proteome</keyword>
<evidence type="ECO:0000256" key="1">
    <source>
        <dbReference type="SAM" id="SignalP"/>
    </source>
</evidence>
<protein>
    <submittedName>
        <fullName evidence="2">Uncharacterized protein</fullName>
    </submittedName>
</protein>
<dbReference type="KEGG" id="alus:STSP2_00207"/>
<dbReference type="Proteomes" id="UP000189674">
    <property type="component" value="Chromosome"/>
</dbReference>
<feature type="signal peptide" evidence="1">
    <location>
        <begin position="1"/>
        <end position="19"/>
    </location>
</feature>
<dbReference type="EMBL" id="CP019791">
    <property type="protein sequence ID" value="AQT67067.1"/>
    <property type="molecule type" value="Genomic_DNA"/>
</dbReference>
<accession>A0A1U9NH21</accession>
<sequence length="419" mass="45453" precursor="true">MKRLFALIIVLAAAGVSFGVDVDFKLTDNGDGTGTLSWTINKPDTEIVGMALNVDCIEGQIGSVQIDSYFDVFPDAAHSDPTLYDGALSPNQLGSPIAPQAFPGTTTLPNSSFCISVAHLEGETDGTGIILGSGTSVSGEIDINAIRGGIVDQNGDAMTTNLPFQFGTGCGCFPCGHPDYGEWVSVGMPESWCNEYQCEGDSDGLTEGSPFTGYYRVGVNDLNLLVWGWKDTNYVDPATDPWIAADFDHAEEGSPFTGFYRVGVNDLNILIANWKDDTNVTGECLDDRLIILSLQSSAEEIECFPAEHPDYNTWMEVGRPESWCNEYQCEGDADGGVEGCPFGGFYHVGVNDLNLLINGWKQTHYSDPATHPWIAADFDHKVEGSPFTGYYRVGVNDLNILTANWKDDYDLEGDCLEIN</sequence>
<evidence type="ECO:0000313" key="3">
    <source>
        <dbReference type="Proteomes" id="UP000189674"/>
    </source>
</evidence>
<dbReference type="AlphaFoldDB" id="A0A1U9NH21"/>
<organism evidence="2 3">
    <name type="scientific">Anaerohalosphaera lusitana</name>
    <dbReference type="NCBI Taxonomy" id="1936003"/>
    <lineage>
        <taxon>Bacteria</taxon>
        <taxon>Pseudomonadati</taxon>
        <taxon>Planctomycetota</taxon>
        <taxon>Phycisphaerae</taxon>
        <taxon>Sedimentisphaerales</taxon>
        <taxon>Anaerohalosphaeraceae</taxon>
        <taxon>Anaerohalosphaera</taxon>
    </lineage>
</organism>
<keyword evidence="1" id="KW-0732">Signal</keyword>
<reference evidence="3" key="1">
    <citation type="submission" date="2017-02" db="EMBL/GenBank/DDBJ databases">
        <title>Comparative genomics and description of representatives of a novel lineage of planctomycetes thriving in anoxic sediments.</title>
        <authorList>
            <person name="Spring S."/>
            <person name="Bunk B."/>
            <person name="Sproer C."/>
        </authorList>
    </citation>
    <scope>NUCLEOTIDE SEQUENCE [LARGE SCALE GENOMIC DNA]</scope>
    <source>
        <strain evidence="3">ST-NAGAB-D1</strain>
    </source>
</reference>
<dbReference type="STRING" id="1936003.STSP2_00207"/>
<evidence type="ECO:0000313" key="2">
    <source>
        <dbReference type="EMBL" id="AQT67067.1"/>
    </source>
</evidence>
<dbReference type="OrthoDB" id="300384at2"/>
<gene>
    <name evidence="2" type="ORF">STSP2_00207</name>
</gene>
<proteinExistence type="predicted"/>